<evidence type="ECO:0000313" key="1">
    <source>
        <dbReference type="EMBL" id="VTR25563.1"/>
    </source>
</evidence>
<reference evidence="1" key="1">
    <citation type="submission" date="2019-05" db="EMBL/GenBank/DDBJ databases">
        <authorList>
            <consortium name="Pathogen Informatics"/>
        </authorList>
    </citation>
    <scope>NUCLEOTIDE SEQUENCE [LARGE SCALE GENOMIC DNA]</scope>
    <source>
        <strain evidence="1">NCTC12965</strain>
    </source>
</reference>
<dbReference type="EMBL" id="CABEEZ010000040">
    <property type="protein sequence ID" value="VTR25563.1"/>
    <property type="molecule type" value="Genomic_DNA"/>
</dbReference>
<protein>
    <submittedName>
        <fullName evidence="1">Uncharacterized protein</fullName>
    </submittedName>
</protein>
<organism evidence="1">
    <name type="scientific">Serratia fonticola</name>
    <dbReference type="NCBI Taxonomy" id="47917"/>
    <lineage>
        <taxon>Bacteria</taxon>
        <taxon>Pseudomonadati</taxon>
        <taxon>Pseudomonadota</taxon>
        <taxon>Gammaproteobacteria</taxon>
        <taxon>Enterobacterales</taxon>
        <taxon>Yersiniaceae</taxon>
        <taxon>Serratia</taxon>
    </lineage>
</organism>
<gene>
    <name evidence="1" type="ORF">NCTC12965_02195</name>
</gene>
<name>A0A4U9U027_SERFO</name>
<sequence>MLAEQERWARSQGYQQLWVKTRNQFRAMLIMLISHEYQIFTLEKKGEVDEYRLLLKKNL</sequence>
<proteinExistence type="predicted"/>
<accession>A0A4U9U027</accession>
<dbReference type="AlphaFoldDB" id="A0A4U9U027"/>